<name>A0A6A6IGE7_9PLEO</name>
<dbReference type="Proteomes" id="UP000800094">
    <property type="component" value="Unassembled WGS sequence"/>
</dbReference>
<protein>
    <submittedName>
        <fullName evidence="1">Uncharacterized protein</fullName>
    </submittedName>
</protein>
<organism evidence="1 2">
    <name type="scientific">Trematosphaeria pertusa</name>
    <dbReference type="NCBI Taxonomy" id="390896"/>
    <lineage>
        <taxon>Eukaryota</taxon>
        <taxon>Fungi</taxon>
        <taxon>Dikarya</taxon>
        <taxon>Ascomycota</taxon>
        <taxon>Pezizomycotina</taxon>
        <taxon>Dothideomycetes</taxon>
        <taxon>Pleosporomycetidae</taxon>
        <taxon>Pleosporales</taxon>
        <taxon>Massarineae</taxon>
        <taxon>Trematosphaeriaceae</taxon>
        <taxon>Trematosphaeria</taxon>
    </lineage>
</organism>
<proteinExistence type="predicted"/>
<dbReference type="EMBL" id="ML987194">
    <property type="protein sequence ID" value="KAF2249664.1"/>
    <property type="molecule type" value="Genomic_DNA"/>
</dbReference>
<gene>
    <name evidence="1" type="ORF">BU26DRAFT_287159</name>
</gene>
<sequence length="156" mass="17666">MLWRVLRGDVARMSNRLLLFCTFLLRWLRVKLLGFTTSPQPCRVYSMHKSPSRTSLSSTRASGSGVKFYVSHIAVQHKQWGPGCLSTSTCLQHATIGRYAGCQTRLPKAPRMFGLMCVCNIVLATRSTMGSPWASLCYRKFQRGICRMVRLMQASR</sequence>
<evidence type="ECO:0000313" key="1">
    <source>
        <dbReference type="EMBL" id="KAF2249664.1"/>
    </source>
</evidence>
<dbReference type="AlphaFoldDB" id="A0A6A6IGE7"/>
<evidence type="ECO:0000313" key="2">
    <source>
        <dbReference type="Proteomes" id="UP000800094"/>
    </source>
</evidence>
<reference evidence="1" key="1">
    <citation type="journal article" date="2020" name="Stud. Mycol.">
        <title>101 Dothideomycetes genomes: a test case for predicting lifestyles and emergence of pathogens.</title>
        <authorList>
            <person name="Haridas S."/>
            <person name="Albert R."/>
            <person name="Binder M."/>
            <person name="Bloem J."/>
            <person name="Labutti K."/>
            <person name="Salamov A."/>
            <person name="Andreopoulos B."/>
            <person name="Baker S."/>
            <person name="Barry K."/>
            <person name="Bills G."/>
            <person name="Bluhm B."/>
            <person name="Cannon C."/>
            <person name="Castanera R."/>
            <person name="Culley D."/>
            <person name="Daum C."/>
            <person name="Ezra D."/>
            <person name="Gonzalez J."/>
            <person name="Henrissat B."/>
            <person name="Kuo A."/>
            <person name="Liang C."/>
            <person name="Lipzen A."/>
            <person name="Lutzoni F."/>
            <person name="Magnuson J."/>
            <person name="Mondo S."/>
            <person name="Nolan M."/>
            <person name="Ohm R."/>
            <person name="Pangilinan J."/>
            <person name="Park H.-J."/>
            <person name="Ramirez L."/>
            <person name="Alfaro M."/>
            <person name="Sun H."/>
            <person name="Tritt A."/>
            <person name="Yoshinaga Y."/>
            <person name="Zwiers L.-H."/>
            <person name="Turgeon B."/>
            <person name="Goodwin S."/>
            <person name="Spatafora J."/>
            <person name="Crous P."/>
            <person name="Grigoriev I."/>
        </authorList>
    </citation>
    <scope>NUCLEOTIDE SEQUENCE</scope>
    <source>
        <strain evidence="1">CBS 122368</strain>
    </source>
</reference>
<dbReference type="RefSeq" id="XP_033684668.1">
    <property type="nucleotide sequence ID" value="XM_033821581.1"/>
</dbReference>
<accession>A0A6A6IGE7</accession>
<dbReference type="GeneID" id="54574911"/>
<keyword evidence="2" id="KW-1185">Reference proteome</keyword>